<gene>
    <name evidence="15 20" type="primary">polA</name>
    <name evidence="20" type="ORF">QJ521_01630</name>
</gene>
<evidence type="ECO:0000256" key="11">
    <source>
        <dbReference type="ARBA" id="ARBA00023204"/>
    </source>
</evidence>
<dbReference type="SMART" id="SM00482">
    <property type="entry name" value="POLAc"/>
    <property type="match status" value="1"/>
</dbReference>
<dbReference type="InterPro" id="IPR012337">
    <property type="entry name" value="RNaseH-like_sf"/>
</dbReference>
<dbReference type="InterPro" id="IPR054690">
    <property type="entry name" value="DNA_polI_exonuclease"/>
</dbReference>
<dbReference type="AlphaFoldDB" id="A0AAW6U2X8"/>
<feature type="domain" description="3'-5' exonuclease" evidence="17">
    <location>
        <begin position="299"/>
        <end position="466"/>
    </location>
</feature>
<evidence type="ECO:0000256" key="2">
    <source>
        <dbReference type="ARBA" id="ARBA00022679"/>
    </source>
</evidence>
<evidence type="ECO:0000256" key="9">
    <source>
        <dbReference type="ARBA" id="ARBA00022932"/>
    </source>
</evidence>
<evidence type="ECO:0000259" key="18">
    <source>
        <dbReference type="SMART" id="SM00475"/>
    </source>
</evidence>
<dbReference type="InterPro" id="IPR036397">
    <property type="entry name" value="RNaseH_sf"/>
</dbReference>
<feature type="domain" description="5'-3' exonuclease" evidence="18">
    <location>
        <begin position="2"/>
        <end position="264"/>
    </location>
</feature>
<dbReference type="Pfam" id="PF00476">
    <property type="entry name" value="DNA_pol_A"/>
    <property type="match status" value="1"/>
</dbReference>
<dbReference type="InterPro" id="IPR002562">
    <property type="entry name" value="3'-5'_exonuclease_dom"/>
</dbReference>
<dbReference type="PANTHER" id="PTHR10133">
    <property type="entry name" value="DNA POLYMERASE I"/>
    <property type="match status" value="1"/>
</dbReference>
<dbReference type="Gene3D" id="1.10.150.20">
    <property type="entry name" value="5' to 3' exonuclease, C-terminal subdomain"/>
    <property type="match status" value="2"/>
</dbReference>
<evidence type="ECO:0000256" key="5">
    <source>
        <dbReference type="ARBA" id="ARBA00022722"/>
    </source>
</evidence>
<dbReference type="EC" id="2.7.7.7" evidence="14 15"/>
<dbReference type="SUPFAM" id="SSF53098">
    <property type="entry name" value="Ribonuclease H-like"/>
    <property type="match status" value="1"/>
</dbReference>
<keyword evidence="9 15" id="KW-0239">DNA-directed DNA polymerase</keyword>
<protein>
    <recommendedName>
        <fullName evidence="14 15">DNA polymerase I</fullName>
        <ecNumber evidence="14 15">2.7.7.7</ecNumber>
    </recommendedName>
</protein>
<feature type="coiled-coil region" evidence="16">
    <location>
        <begin position="497"/>
        <end position="524"/>
    </location>
</feature>
<keyword evidence="16" id="KW-0175">Coiled coil</keyword>
<evidence type="ECO:0000256" key="8">
    <source>
        <dbReference type="ARBA" id="ARBA00022839"/>
    </source>
</evidence>
<dbReference type="FunFam" id="1.20.1060.10:FF:000001">
    <property type="entry name" value="DNA polymerase I"/>
    <property type="match status" value="1"/>
</dbReference>
<keyword evidence="5" id="KW-0540">Nuclease</keyword>
<dbReference type="NCBIfam" id="NF011547">
    <property type="entry name" value="PRK14976.1-4"/>
    <property type="match status" value="1"/>
</dbReference>
<evidence type="ECO:0000256" key="12">
    <source>
        <dbReference type="ARBA" id="ARBA00049244"/>
    </source>
</evidence>
<dbReference type="InterPro" id="IPR036279">
    <property type="entry name" value="5-3_exonuclease_C_sf"/>
</dbReference>
<dbReference type="Pfam" id="PF22619">
    <property type="entry name" value="DNA_polI_exo1"/>
    <property type="match status" value="1"/>
</dbReference>
<dbReference type="GO" id="GO:0006261">
    <property type="term" value="P:DNA-templated DNA replication"/>
    <property type="evidence" value="ECO:0007669"/>
    <property type="project" value="UniProtKB-UniRule"/>
</dbReference>
<evidence type="ECO:0000256" key="6">
    <source>
        <dbReference type="ARBA" id="ARBA00022763"/>
    </source>
</evidence>
<keyword evidence="7" id="KW-0378">Hydrolase</keyword>
<dbReference type="FunFam" id="1.10.150.20:FF:000003">
    <property type="entry name" value="DNA polymerase I"/>
    <property type="match status" value="1"/>
</dbReference>
<dbReference type="InterPro" id="IPR043502">
    <property type="entry name" value="DNA/RNA_pol_sf"/>
</dbReference>
<keyword evidence="11 15" id="KW-0234">DNA repair</keyword>
<dbReference type="InterPro" id="IPR002421">
    <property type="entry name" value="5-3_exonuclease"/>
</dbReference>
<dbReference type="InterPro" id="IPR020046">
    <property type="entry name" value="5-3_exonucl_a-hlix_arch_N"/>
</dbReference>
<dbReference type="NCBIfam" id="NF004397">
    <property type="entry name" value="PRK05755.1"/>
    <property type="match status" value="1"/>
</dbReference>
<proteinExistence type="inferred from homology"/>
<dbReference type="SMART" id="SM00475">
    <property type="entry name" value="53EXOc"/>
    <property type="match status" value="1"/>
</dbReference>
<evidence type="ECO:0000259" key="17">
    <source>
        <dbReference type="SMART" id="SM00474"/>
    </source>
</evidence>
<evidence type="ECO:0000313" key="20">
    <source>
        <dbReference type="EMBL" id="MDI6452250.1"/>
    </source>
</evidence>
<dbReference type="CDD" id="cd09859">
    <property type="entry name" value="PIN_53EXO"/>
    <property type="match status" value="1"/>
</dbReference>
<dbReference type="Pfam" id="PF01367">
    <property type="entry name" value="5_3_exonuc"/>
    <property type="match status" value="1"/>
</dbReference>
<dbReference type="Pfam" id="PF02739">
    <property type="entry name" value="5_3_exonuc_N"/>
    <property type="match status" value="1"/>
</dbReference>
<sequence length="872" mass="100579">MKKMILIDGNSIMFRAYYATAYPGAKLMQTGQGIYTNALFAFVGMFEKIITEDTTNALVAFDTKEPTKRHEVYKEYKAGRIKMPEELAMQIPLINQYIELTGVPIYSKAGYEADDIIGTMAKRCAKDGYHVEIYSSDRDLLQLVDDRITVNLLKKGMREVARFDPKTLFETYQLTHEQMIDLKALMGDTSDNIPGIPGVGEKTAVKLLQEYETLENVLEHKDEIKGKLGERIKEHEELAKLSKQLVTIDVDADIECQISDLEKGEVKTSELITFFQNLELHVFVKKMEEPTAKMESWEYKVIEDEHELGKILKPELAIHFELSDYNYHKAELWGVGITDGKHHYFLSPDFALTSINFQMYLSDESIKKFTYDYKAAKVFLLWQNMEFNNVVFDLLLSAYLINSHLGKEEFKRIVSNFDYEDILYDDVIYGKGAKKGLPEKEIYERHIASKAKAIFELRDPLLKQLKEQEQLHLLNDLEIPLSEVLAEMEYSGLLVDQNELKIQGKDLKERLETLEKEIHELAGITFNVSSPKQLGEILFEKLELPHGKKTKTGYSTNVEVLNDLQKHHPIIEKILDYRQLSKLHSTYIEGVRQNLFEDGKVHTIYMQALTTTGRLSSLDPNLQNIPIRTEEGRKIRKLFIPEENKYLLGSDYSQIELRVLADMANVKGLIEAFNHHEDIHTKTAQEVFHVDEVNSEQRRAAKAVNFGIIYGIGAWSLSEDINVTPKEAQAFIDQYLSIYPEIKDYMENIVNFAKENKYVETIMKRRRYIPELESPVYTQRSFGERTALNAPIQGSAADILKKAMVDLYQYLKKNKKQSKLILQVHDELILEVPESELEEMKEVVPKMMSKAIQLKVELETSCDVGTNWYELK</sequence>
<evidence type="ECO:0000256" key="7">
    <source>
        <dbReference type="ARBA" id="ARBA00022801"/>
    </source>
</evidence>
<dbReference type="Gene3D" id="1.20.1060.10">
    <property type="entry name" value="Taq DNA Polymerase, Chain T, domain 4"/>
    <property type="match status" value="1"/>
</dbReference>
<dbReference type="SUPFAM" id="SSF88723">
    <property type="entry name" value="PIN domain-like"/>
    <property type="match status" value="1"/>
</dbReference>
<dbReference type="PROSITE" id="PS00447">
    <property type="entry name" value="DNA_POLYMERASE_A"/>
    <property type="match status" value="1"/>
</dbReference>
<evidence type="ECO:0000256" key="14">
    <source>
        <dbReference type="NCBIfam" id="TIGR00593"/>
    </source>
</evidence>
<dbReference type="InterPro" id="IPR029060">
    <property type="entry name" value="PIN-like_dom_sf"/>
</dbReference>
<dbReference type="GO" id="GO:0003887">
    <property type="term" value="F:DNA-directed DNA polymerase activity"/>
    <property type="evidence" value="ECO:0007669"/>
    <property type="project" value="UniProtKB-UniRule"/>
</dbReference>
<name>A0AAW6U2X8_9MOLU</name>
<evidence type="ECO:0000259" key="19">
    <source>
        <dbReference type="SMART" id="SM00482"/>
    </source>
</evidence>
<dbReference type="PRINTS" id="PR00868">
    <property type="entry name" value="DNAPOLI"/>
</dbReference>
<evidence type="ECO:0000256" key="13">
    <source>
        <dbReference type="ARBA" id="ARBA00049957"/>
    </source>
</evidence>
<dbReference type="PANTHER" id="PTHR10133:SF27">
    <property type="entry name" value="DNA POLYMERASE NU"/>
    <property type="match status" value="1"/>
</dbReference>
<dbReference type="SMART" id="SM00474">
    <property type="entry name" value="35EXOc"/>
    <property type="match status" value="1"/>
</dbReference>
<dbReference type="GO" id="GO:0008408">
    <property type="term" value="F:3'-5' exonuclease activity"/>
    <property type="evidence" value="ECO:0007669"/>
    <property type="project" value="InterPro"/>
</dbReference>
<evidence type="ECO:0000313" key="21">
    <source>
        <dbReference type="Proteomes" id="UP001431532"/>
    </source>
</evidence>
<evidence type="ECO:0000256" key="4">
    <source>
        <dbReference type="ARBA" id="ARBA00022705"/>
    </source>
</evidence>
<keyword evidence="3 15" id="KW-0548">Nucleotidyltransferase</keyword>
<dbReference type="CDD" id="cd06140">
    <property type="entry name" value="DNA_polA_I_Bacillus_like_exo"/>
    <property type="match status" value="1"/>
</dbReference>
<dbReference type="InterPro" id="IPR018320">
    <property type="entry name" value="DNA_polymerase_1"/>
</dbReference>
<dbReference type="Gene3D" id="3.30.70.370">
    <property type="match status" value="1"/>
</dbReference>
<keyword evidence="6 15" id="KW-0227">DNA damage</keyword>
<keyword evidence="8" id="KW-0269">Exonuclease</keyword>
<feature type="domain" description="DNA-directed DNA polymerase family A palm" evidence="19">
    <location>
        <begin position="632"/>
        <end position="836"/>
    </location>
</feature>
<dbReference type="CDD" id="cd09898">
    <property type="entry name" value="H3TH_53EXO"/>
    <property type="match status" value="1"/>
</dbReference>
<comment type="catalytic activity">
    <reaction evidence="12 15">
        <text>DNA(n) + a 2'-deoxyribonucleoside 5'-triphosphate = DNA(n+1) + diphosphate</text>
        <dbReference type="Rhea" id="RHEA:22508"/>
        <dbReference type="Rhea" id="RHEA-COMP:17339"/>
        <dbReference type="Rhea" id="RHEA-COMP:17340"/>
        <dbReference type="ChEBI" id="CHEBI:33019"/>
        <dbReference type="ChEBI" id="CHEBI:61560"/>
        <dbReference type="ChEBI" id="CHEBI:173112"/>
        <dbReference type="EC" id="2.7.7.7"/>
    </reaction>
</comment>
<evidence type="ECO:0000256" key="15">
    <source>
        <dbReference type="RuleBase" id="RU004460"/>
    </source>
</evidence>
<dbReference type="InterPro" id="IPR020045">
    <property type="entry name" value="DNA_polI_H3TH"/>
</dbReference>
<evidence type="ECO:0000256" key="3">
    <source>
        <dbReference type="ARBA" id="ARBA00022695"/>
    </source>
</evidence>
<dbReference type="GO" id="GO:0008409">
    <property type="term" value="F:5'-3' exonuclease activity"/>
    <property type="evidence" value="ECO:0007669"/>
    <property type="project" value="InterPro"/>
</dbReference>
<dbReference type="SUPFAM" id="SSF56672">
    <property type="entry name" value="DNA/RNA polymerases"/>
    <property type="match status" value="1"/>
</dbReference>
<dbReference type="GO" id="GO:0003677">
    <property type="term" value="F:DNA binding"/>
    <property type="evidence" value="ECO:0007669"/>
    <property type="project" value="UniProtKB-UniRule"/>
</dbReference>
<dbReference type="SMART" id="SM00279">
    <property type="entry name" value="HhH2"/>
    <property type="match status" value="1"/>
</dbReference>
<dbReference type="GO" id="GO:0006302">
    <property type="term" value="P:double-strand break repair"/>
    <property type="evidence" value="ECO:0007669"/>
    <property type="project" value="TreeGrafter"/>
</dbReference>
<dbReference type="NCBIfam" id="TIGR00593">
    <property type="entry name" value="pola"/>
    <property type="match status" value="1"/>
</dbReference>
<evidence type="ECO:0000256" key="10">
    <source>
        <dbReference type="ARBA" id="ARBA00023125"/>
    </source>
</evidence>
<dbReference type="InterPro" id="IPR019760">
    <property type="entry name" value="DNA-dir_DNA_pol_A_CS"/>
</dbReference>
<reference evidence="20" key="1">
    <citation type="submission" date="2023-05" db="EMBL/GenBank/DDBJ databases">
        <title>Mariniplasma microaerophilum sp. nov., a novel anaerobic mollicute isolated from terrestrial mud volcano, Taman Peninsula, Russia.</title>
        <authorList>
            <person name="Khomyakova M.A."/>
            <person name="Merkel A.Y."/>
            <person name="Slobodkin A.I."/>
        </authorList>
    </citation>
    <scope>NUCLEOTIDE SEQUENCE</scope>
    <source>
        <strain evidence="20">M4Ah</strain>
    </source>
</reference>
<dbReference type="EMBL" id="JASCXW010000003">
    <property type="protein sequence ID" value="MDI6452250.1"/>
    <property type="molecule type" value="Genomic_DNA"/>
</dbReference>
<keyword evidence="10 15" id="KW-0238">DNA-binding</keyword>
<keyword evidence="2 15" id="KW-0808">Transferase</keyword>
<comment type="function">
    <text evidence="13">5'-3' exonuclease acting preferentially on double-stranded DNA.</text>
</comment>
<dbReference type="RefSeq" id="WP_282838665.1">
    <property type="nucleotide sequence ID" value="NZ_JASCXW010000003.1"/>
</dbReference>
<dbReference type="Gene3D" id="3.40.50.1010">
    <property type="entry name" value="5'-nuclease"/>
    <property type="match status" value="1"/>
</dbReference>
<comment type="similarity">
    <text evidence="1 15">Belongs to the DNA polymerase type-A family.</text>
</comment>
<dbReference type="Gene3D" id="3.30.420.10">
    <property type="entry name" value="Ribonuclease H-like superfamily/Ribonuclease H"/>
    <property type="match status" value="1"/>
</dbReference>
<dbReference type="InterPro" id="IPR001098">
    <property type="entry name" value="DNA-dir_DNA_pol_A_palm_dom"/>
</dbReference>
<dbReference type="SUPFAM" id="SSF47807">
    <property type="entry name" value="5' to 3' exonuclease, C-terminal subdomain"/>
    <property type="match status" value="1"/>
</dbReference>
<accession>A0AAW6U2X8</accession>
<dbReference type="InterPro" id="IPR008918">
    <property type="entry name" value="HhH2"/>
</dbReference>
<evidence type="ECO:0000256" key="16">
    <source>
        <dbReference type="SAM" id="Coils"/>
    </source>
</evidence>
<comment type="caution">
    <text evidence="20">The sequence shown here is derived from an EMBL/GenBank/DDBJ whole genome shotgun (WGS) entry which is preliminary data.</text>
</comment>
<evidence type="ECO:0000256" key="1">
    <source>
        <dbReference type="ARBA" id="ARBA00007705"/>
    </source>
</evidence>
<dbReference type="InterPro" id="IPR002298">
    <property type="entry name" value="DNA_polymerase_A"/>
</dbReference>
<keyword evidence="21" id="KW-1185">Reference proteome</keyword>
<dbReference type="FunFam" id="1.10.150.20:FF:000002">
    <property type="entry name" value="DNA polymerase I"/>
    <property type="match status" value="1"/>
</dbReference>
<dbReference type="CDD" id="cd08637">
    <property type="entry name" value="DNA_pol_A_pol_I_C"/>
    <property type="match status" value="1"/>
</dbReference>
<dbReference type="Proteomes" id="UP001431532">
    <property type="component" value="Unassembled WGS sequence"/>
</dbReference>
<keyword evidence="4 15" id="KW-0235">DNA replication</keyword>
<organism evidence="20 21">
    <name type="scientific">Peloplasma aerotolerans</name>
    <dbReference type="NCBI Taxonomy" id="3044389"/>
    <lineage>
        <taxon>Bacteria</taxon>
        <taxon>Bacillati</taxon>
        <taxon>Mycoplasmatota</taxon>
        <taxon>Mollicutes</taxon>
        <taxon>Acholeplasmatales</taxon>
        <taxon>Acholeplasmataceae</taxon>
        <taxon>Peloplasma</taxon>
    </lineage>
</organism>